<comment type="caution">
    <text evidence="1">The sequence shown here is derived from an EMBL/GenBank/DDBJ whole genome shotgun (WGS) entry which is preliminary data.</text>
</comment>
<keyword evidence="2" id="KW-1185">Reference proteome</keyword>
<organism evidence="1 2">
    <name type="scientific">Streptomyces hesseae</name>
    <dbReference type="NCBI Taxonomy" id="3075519"/>
    <lineage>
        <taxon>Bacteria</taxon>
        <taxon>Bacillati</taxon>
        <taxon>Actinomycetota</taxon>
        <taxon>Actinomycetes</taxon>
        <taxon>Kitasatosporales</taxon>
        <taxon>Streptomycetaceae</taxon>
        <taxon>Streptomyces</taxon>
    </lineage>
</organism>
<evidence type="ECO:0000313" key="2">
    <source>
        <dbReference type="Proteomes" id="UP001180531"/>
    </source>
</evidence>
<sequence length="113" mass="11672">MSTGSSLFAQSPDRSSVFQWTGNGSSWIKVGGPAGRLYAGGAGVFVTNPDNGDLFKMNGPNNWSKVGGAGRDFAVAGDALYGLSPNSDAVFRWTGNGTVWHKVGGPAYSIAGR</sequence>
<evidence type="ECO:0008006" key="3">
    <source>
        <dbReference type="Google" id="ProtNLM"/>
    </source>
</evidence>
<gene>
    <name evidence="1" type="ORF">RM609_04560</name>
</gene>
<accession>A0ABU2SHI2</accession>
<dbReference type="Proteomes" id="UP001180531">
    <property type="component" value="Unassembled WGS sequence"/>
</dbReference>
<evidence type="ECO:0000313" key="1">
    <source>
        <dbReference type="EMBL" id="MDT0448357.1"/>
    </source>
</evidence>
<reference evidence="1" key="1">
    <citation type="submission" date="2024-05" db="EMBL/GenBank/DDBJ databases">
        <title>30 novel species of actinomycetes from the DSMZ collection.</title>
        <authorList>
            <person name="Nouioui I."/>
        </authorList>
    </citation>
    <scope>NUCLEOTIDE SEQUENCE</scope>
    <source>
        <strain evidence="1">DSM 40473</strain>
    </source>
</reference>
<dbReference type="RefSeq" id="WP_311608093.1">
    <property type="nucleotide sequence ID" value="NZ_JAVRFI010000002.1"/>
</dbReference>
<protein>
    <recommendedName>
        <fullName evidence="3">Tachylectin 2 domain-containing protein</fullName>
    </recommendedName>
</protein>
<dbReference type="EMBL" id="JAVRFI010000002">
    <property type="protein sequence ID" value="MDT0448357.1"/>
    <property type="molecule type" value="Genomic_DNA"/>
</dbReference>
<proteinExistence type="predicted"/>
<name>A0ABU2SHI2_9ACTN</name>